<organism evidence="6 7">
    <name type="scientific">Suicoccus acidiformans</name>
    <dbReference type="NCBI Taxonomy" id="2036206"/>
    <lineage>
        <taxon>Bacteria</taxon>
        <taxon>Bacillati</taxon>
        <taxon>Bacillota</taxon>
        <taxon>Bacilli</taxon>
        <taxon>Lactobacillales</taxon>
        <taxon>Aerococcaceae</taxon>
        <taxon>Suicoccus</taxon>
    </lineage>
</organism>
<dbReference type="Pfam" id="PF00107">
    <property type="entry name" value="ADH_zinc_N"/>
    <property type="match status" value="1"/>
</dbReference>
<comment type="cofactor">
    <cofactor evidence="4">
        <name>Zn(2+)</name>
        <dbReference type="ChEBI" id="CHEBI:29105"/>
    </cofactor>
</comment>
<dbReference type="GO" id="GO:0016491">
    <property type="term" value="F:oxidoreductase activity"/>
    <property type="evidence" value="ECO:0007669"/>
    <property type="project" value="UniProtKB-KW"/>
</dbReference>
<dbReference type="InterPro" id="IPR020843">
    <property type="entry name" value="ER"/>
</dbReference>
<dbReference type="Pfam" id="PF08240">
    <property type="entry name" value="ADH_N"/>
    <property type="match status" value="1"/>
</dbReference>
<dbReference type="Gene3D" id="3.90.180.10">
    <property type="entry name" value="Medium-chain alcohol dehydrogenases, catalytic domain"/>
    <property type="match status" value="1"/>
</dbReference>
<dbReference type="Gene3D" id="3.40.50.720">
    <property type="entry name" value="NAD(P)-binding Rossmann-like Domain"/>
    <property type="match status" value="1"/>
</dbReference>
<dbReference type="KEGG" id="abae:CL176_02465"/>
<keyword evidence="7" id="KW-1185">Reference proteome</keyword>
<dbReference type="PROSITE" id="PS00059">
    <property type="entry name" value="ADH_ZINC"/>
    <property type="match status" value="1"/>
</dbReference>
<accession>A0A347WIS3</accession>
<dbReference type="Proteomes" id="UP000263232">
    <property type="component" value="Chromosome"/>
</dbReference>
<proteinExistence type="inferred from homology"/>
<feature type="domain" description="Enoyl reductase (ER)" evidence="5">
    <location>
        <begin position="8"/>
        <end position="279"/>
    </location>
</feature>
<dbReference type="InterPro" id="IPR013154">
    <property type="entry name" value="ADH-like_N"/>
</dbReference>
<dbReference type="InterPro" id="IPR002328">
    <property type="entry name" value="ADH_Zn_CS"/>
</dbReference>
<evidence type="ECO:0000256" key="3">
    <source>
        <dbReference type="ARBA" id="ARBA00023002"/>
    </source>
</evidence>
<dbReference type="CDD" id="cd08236">
    <property type="entry name" value="sugar_DH"/>
    <property type="match status" value="1"/>
</dbReference>
<evidence type="ECO:0000313" key="6">
    <source>
        <dbReference type="EMBL" id="AXY24980.1"/>
    </source>
</evidence>
<keyword evidence="2 4" id="KW-0862">Zinc</keyword>
<protein>
    <submittedName>
        <fullName evidence="6">Galactitol-1-phosphate 5-dehydrogenase</fullName>
    </submittedName>
</protein>
<dbReference type="SUPFAM" id="SSF50129">
    <property type="entry name" value="GroES-like"/>
    <property type="match status" value="1"/>
</dbReference>
<dbReference type="PANTHER" id="PTHR43401">
    <property type="entry name" value="L-THREONINE 3-DEHYDROGENASE"/>
    <property type="match status" value="1"/>
</dbReference>
<comment type="similarity">
    <text evidence="4">Belongs to the zinc-containing alcohol dehydrogenase family.</text>
</comment>
<evidence type="ECO:0000259" key="5">
    <source>
        <dbReference type="SMART" id="SM00829"/>
    </source>
</evidence>
<dbReference type="InterPro" id="IPR036291">
    <property type="entry name" value="NAD(P)-bd_dom_sf"/>
</dbReference>
<dbReference type="InterPro" id="IPR011032">
    <property type="entry name" value="GroES-like_sf"/>
</dbReference>
<evidence type="ECO:0000256" key="4">
    <source>
        <dbReference type="RuleBase" id="RU361277"/>
    </source>
</evidence>
<sequence length="348" mass="38178">MKALQVINTKEMELVDIETPSPCKDEVLIKVAYCGVCGSDLARYFKGQVHKFPQILGHEFSGIIESVGDSVKSIEVGDRVAVAPLKPCGKCHMCETGEPAMCTNYSFIGSREPGAMAEYVVAPERNVMVIPDELSLKEAALVEPLTVAIHGVDRLKVESGDVALVLGSGTIGLLTIGVLRAKGVKKIIATDLSEEKLKYAKNMGADVAIDTTEVTLDDYFKDQQLPDLVYETAGSPYTHVEAFKFVRKKGQVCYIGTSTSEITFNHKEFELINRGELTVTGSWMSYSAPFPGKEWGAALNYLANKEIMVKDLITGVHSLEDKSLPFNRLIDKDIVAVDEIYEISKEEE</sequence>
<dbReference type="EMBL" id="CP023434">
    <property type="protein sequence ID" value="AXY24980.1"/>
    <property type="molecule type" value="Genomic_DNA"/>
</dbReference>
<dbReference type="GO" id="GO:0008270">
    <property type="term" value="F:zinc ion binding"/>
    <property type="evidence" value="ECO:0007669"/>
    <property type="project" value="InterPro"/>
</dbReference>
<dbReference type="InterPro" id="IPR013149">
    <property type="entry name" value="ADH-like_C"/>
</dbReference>
<dbReference type="SMART" id="SM00829">
    <property type="entry name" value="PKS_ER"/>
    <property type="match status" value="1"/>
</dbReference>
<keyword evidence="1 4" id="KW-0479">Metal-binding</keyword>
<dbReference type="PANTHER" id="PTHR43401:SF2">
    <property type="entry name" value="L-THREONINE 3-DEHYDROGENASE"/>
    <property type="match status" value="1"/>
</dbReference>
<evidence type="ECO:0000313" key="7">
    <source>
        <dbReference type="Proteomes" id="UP000263232"/>
    </source>
</evidence>
<dbReference type="InterPro" id="IPR050129">
    <property type="entry name" value="Zn_alcohol_dh"/>
</dbReference>
<dbReference type="AlphaFoldDB" id="A0A347WIS3"/>
<gene>
    <name evidence="6" type="ORF">CL176_02465</name>
</gene>
<dbReference type="SUPFAM" id="SSF51735">
    <property type="entry name" value="NAD(P)-binding Rossmann-fold domains"/>
    <property type="match status" value="1"/>
</dbReference>
<reference evidence="6 7" key="1">
    <citation type="submission" date="2017-09" db="EMBL/GenBank/DDBJ databases">
        <title>Complete genome sequence of Oxytococcus suis strain ZY16052.</title>
        <authorList>
            <person name="Li F."/>
        </authorList>
    </citation>
    <scope>NUCLEOTIDE SEQUENCE [LARGE SCALE GENOMIC DNA]</scope>
    <source>
        <strain evidence="6 7">ZY16052</strain>
    </source>
</reference>
<name>A0A347WIS3_9LACT</name>
<keyword evidence="3" id="KW-0560">Oxidoreductase</keyword>
<evidence type="ECO:0000256" key="2">
    <source>
        <dbReference type="ARBA" id="ARBA00022833"/>
    </source>
</evidence>
<evidence type="ECO:0000256" key="1">
    <source>
        <dbReference type="ARBA" id="ARBA00022723"/>
    </source>
</evidence>
<dbReference type="RefSeq" id="WP_118989901.1">
    <property type="nucleotide sequence ID" value="NZ_CP023434.1"/>
</dbReference>
<dbReference type="OrthoDB" id="9770238at2"/>